<reference evidence="2 3" key="1">
    <citation type="journal article" date="2013" name="PLoS ONE">
        <title>Genomic Adaptation of the Lactobacillus casei Group.</title>
        <authorList>
            <person name="Toh H."/>
            <person name="Oshima K."/>
            <person name="Nakano A."/>
            <person name="Takahata M."/>
            <person name="Murakami M."/>
            <person name="Takaki T."/>
            <person name="Nishiyama H."/>
            <person name="Igimi S."/>
            <person name="Hattori M."/>
            <person name="Morita H."/>
        </authorList>
    </citation>
    <scope>NUCLEOTIDE SEQUENCE [LARGE SCALE GENOMIC DNA]</scope>
    <source>
        <strain evidence="2 3">ATCC 393</strain>
    </source>
</reference>
<evidence type="ECO:0000313" key="2">
    <source>
        <dbReference type="EMBL" id="BAN73954.1"/>
    </source>
</evidence>
<dbReference type="AlphaFoldDB" id="A0AAD1ES74"/>
<dbReference type="EMBL" id="AP012544">
    <property type="protein sequence ID" value="BAN73954.1"/>
    <property type="molecule type" value="Genomic_DNA"/>
</dbReference>
<sequence>MYHAKSVDRLQLADVIGQIDKGYPGQSIVPASRIPDNRSGHPAMPRATGCDTADSTSVLYF</sequence>
<accession>A0AAD1ES74</accession>
<gene>
    <name evidence="2" type="ORF">LBCZ_0786</name>
</gene>
<name>A0AAD1ES74_LACCA</name>
<organism evidence="2 3">
    <name type="scientific">Lacticaseibacillus casei DSM 20011 = JCM 1134 = ATCC 393</name>
    <dbReference type="NCBI Taxonomy" id="1423732"/>
    <lineage>
        <taxon>Bacteria</taxon>
        <taxon>Bacillati</taxon>
        <taxon>Bacillota</taxon>
        <taxon>Bacilli</taxon>
        <taxon>Lactobacillales</taxon>
        <taxon>Lactobacillaceae</taxon>
        <taxon>Lacticaseibacillus</taxon>
    </lineage>
</organism>
<proteinExistence type="predicted"/>
<protein>
    <submittedName>
        <fullName evidence="2">Uncharacterized protein</fullName>
    </submittedName>
</protein>
<dbReference type="Proteomes" id="UP000015560">
    <property type="component" value="Chromosome"/>
</dbReference>
<feature type="region of interest" description="Disordered" evidence="1">
    <location>
        <begin position="26"/>
        <end position="50"/>
    </location>
</feature>
<evidence type="ECO:0000313" key="3">
    <source>
        <dbReference type="Proteomes" id="UP000015560"/>
    </source>
</evidence>
<evidence type="ECO:0000256" key="1">
    <source>
        <dbReference type="SAM" id="MobiDB-lite"/>
    </source>
</evidence>